<dbReference type="AlphaFoldDB" id="A0A6M0CN97"/>
<dbReference type="Proteomes" id="UP000474296">
    <property type="component" value="Unassembled WGS sequence"/>
</dbReference>
<evidence type="ECO:0008006" key="3">
    <source>
        <dbReference type="Google" id="ProtNLM"/>
    </source>
</evidence>
<name>A0A6M0CN97_9FLAO</name>
<protein>
    <recommendedName>
        <fullName evidence="3">SRPBCC family protein</fullName>
    </recommendedName>
</protein>
<reference evidence="1 2" key="1">
    <citation type="submission" date="2020-01" db="EMBL/GenBank/DDBJ databases">
        <title>Spongiivirga citrea KCTC 32990T.</title>
        <authorList>
            <person name="Wang G."/>
        </authorList>
    </citation>
    <scope>NUCLEOTIDE SEQUENCE [LARGE SCALE GENOMIC DNA]</scope>
    <source>
        <strain evidence="1 2">KCTC 32990</strain>
    </source>
</reference>
<accession>A0A6M0CN97</accession>
<evidence type="ECO:0000313" key="1">
    <source>
        <dbReference type="EMBL" id="NER17544.1"/>
    </source>
</evidence>
<comment type="caution">
    <text evidence="1">The sequence shown here is derived from an EMBL/GenBank/DDBJ whole genome shotgun (WGS) entry which is preliminary data.</text>
</comment>
<organism evidence="1 2">
    <name type="scientific">Spongiivirga citrea</name>
    <dbReference type="NCBI Taxonomy" id="1481457"/>
    <lineage>
        <taxon>Bacteria</taxon>
        <taxon>Pseudomonadati</taxon>
        <taxon>Bacteroidota</taxon>
        <taxon>Flavobacteriia</taxon>
        <taxon>Flavobacteriales</taxon>
        <taxon>Flavobacteriaceae</taxon>
        <taxon>Spongiivirga</taxon>
    </lineage>
</organism>
<evidence type="ECO:0000313" key="2">
    <source>
        <dbReference type="Proteomes" id="UP000474296"/>
    </source>
</evidence>
<keyword evidence="2" id="KW-1185">Reference proteome</keyword>
<dbReference type="EMBL" id="JAABOQ010000004">
    <property type="protein sequence ID" value="NER17544.1"/>
    <property type="molecule type" value="Genomic_DNA"/>
</dbReference>
<dbReference type="RefSeq" id="WP_164032168.1">
    <property type="nucleotide sequence ID" value="NZ_JAABOQ010000004.1"/>
</dbReference>
<sequence>MKVLNIHKRKIRKPAQNILGLFTTLSTKNDMIWPIENWPRMKFKNGLVIGSNGGHGPIRYQIVNFDPKSHIEFKFQKPTGFNGTHKFEIIELDNEISEVKHTIEMTTSGIGTISWLLVIRWLHDALLEDAFDKIENQLTQSNLKTEWSIWVKFWRWVLKPKN</sequence>
<gene>
    <name evidence="1" type="ORF">GWK10_10005</name>
</gene>
<proteinExistence type="predicted"/>